<feature type="transmembrane region" description="Helical" evidence="1">
    <location>
        <begin position="46"/>
        <end position="64"/>
    </location>
</feature>
<gene>
    <name evidence="2" type="ORF">DNH61_19780</name>
</gene>
<dbReference type="Proteomes" id="UP000249522">
    <property type="component" value="Unassembled WGS sequence"/>
</dbReference>
<proteinExistence type="predicted"/>
<dbReference type="RefSeq" id="WP_111148548.1">
    <property type="nucleotide sequence ID" value="NZ_QKRB01000054.1"/>
</dbReference>
<sequence length="74" mass="8295">MVSLVSAVLLLLLMSGLAVMDAFIYKMPLMEAVEMLWVDNLLKGEALLLLYIPAVLACAAVIDFRRWRARKEGK</sequence>
<dbReference type="AlphaFoldDB" id="A0A2W1LGP0"/>
<protein>
    <submittedName>
        <fullName evidence="2">Uncharacterized protein</fullName>
    </submittedName>
</protein>
<reference evidence="2 3" key="1">
    <citation type="submission" date="2018-06" db="EMBL/GenBank/DDBJ databases">
        <title>Paenibacillus imtechensis sp. nov.</title>
        <authorList>
            <person name="Pinnaka A.K."/>
            <person name="Singh H."/>
            <person name="Kaur M."/>
        </authorList>
    </citation>
    <scope>NUCLEOTIDE SEQUENCE [LARGE SCALE GENOMIC DNA]</scope>
    <source>
        <strain evidence="2 3">SMB1</strain>
    </source>
</reference>
<evidence type="ECO:0000313" key="3">
    <source>
        <dbReference type="Proteomes" id="UP000249522"/>
    </source>
</evidence>
<keyword evidence="1" id="KW-0812">Transmembrane</keyword>
<name>A0A2W1LGP0_9BACL</name>
<keyword evidence="3" id="KW-1185">Reference proteome</keyword>
<keyword evidence="1" id="KW-0472">Membrane</keyword>
<accession>A0A2W1LGP0</accession>
<evidence type="ECO:0000313" key="2">
    <source>
        <dbReference type="EMBL" id="PZD94185.1"/>
    </source>
</evidence>
<dbReference type="EMBL" id="QKRB01000054">
    <property type="protein sequence ID" value="PZD94185.1"/>
    <property type="molecule type" value="Genomic_DNA"/>
</dbReference>
<organism evidence="2 3">
    <name type="scientific">Paenibacillus sambharensis</name>
    <dbReference type="NCBI Taxonomy" id="1803190"/>
    <lineage>
        <taxon>Bacteria</taxon>
        <taxon>Bacillati</taxon>
        <taxon>Bacillota</taxon>
        <taxon>Bacilli</taxon>
        <taxon>Bacillales</taxon>
        <taxon>Paenibacillaceae</taxon>
        <taxon>Paenibacillus</taxon>
    </lineage>
</organism>
<keyword evidence="1" id="KW-1133">Transmembrane helix</keyword>
<comment type="caution">
    <text evidence="2">The sequence shown here is derived from an EMBL/GenBank/DDBJ whole genome shotgun (WGS) entry which is preliminary data.</text>
</comment>
<evidence type="ECO:0000256" key="1">
    <source>
        <dbReference type="SAM" id="Phobius"/>
    </source>
</evidence>